<reference evidence="9" key="1">
    <citation type="journal article" date="2019" name="Int. J. Syst. Evol. Microbiol.">
        <title>The Global Catalogue of Microorganisms (GCM) 10K type strain sequencing project: providing services to taxonomists for standard genome sequencing and annotation.</title>
        <authorList>
            <consortium name="The Broad Institute Genomics Platform"/>
            <consortium name="The Broad Institute Genome Sequencing Center for Infectious Disease"/>
            <person name="Wu L."/>
            <person name="Ma J."/>
        </authorList>
    </citation>
    <scope>NUCLEOTIDE SEQUENCE [LARGE SCALE GENOMIC DNA]</scope>
    <source>
        <strain evidence="9">CGMCC 1.16060</strain>
    </source>
</reference>
<dbReference type="PROSITE" id="PS51257">
    <property type="entry name" value="PROKAR_LIPOPROTEIN"/>
    <property type="match status" value="1"/>
</dbReference>
<dbReference type="Proteomes" id="UP000655016">
    <property type="component" value="Unassembled WGS sequence"/>
</dbReference>
<dbReference type="InterPro" id="IPR011990">
    <property type="entry name" value="TPR-like_helical_dom_sf"/>
</dbReference>
<dbReference type="EMBL" id="BMKP01000003">
    <property type="protein sequence ID" value="GGF09295.1"/>
    <property type="molecule type" value="Genomic_DNA"/>
</dbReference>
<comment type="similarity">
    <text evidence="2">Belongs to the SusD family.</text>
</comment>
<evidence type="ECO:0000256" key="2">
    <source>
        <dbReference type="ARBA" id="ARBA00006275"/>
    </source>
</evidence>
<dbReference type="InterPro" id="IPR033985">
    <property type="entry name" value="SusD-like_N"/>
</dbReference>
<dbReference type="Pfam" id="PF14322">
    <property type="entry name" value="SusD-like_3"/>
    <property type="match status" value="1"/>
</dbReference>
<evidence type="ECO:0000256" key="5">
    <source>
        <dbReference type="ARBA" id="ARBA00023237"/>
    </source>
</evidence>
<protein>
    <submittedName>
        <fullName evidence="8">Starch-binding protein</fullName>
    </submittedName>
</protein>
<sequence>MLISNFKVVQKMKYKIIIAGLALATLFTACQELGDDYLDAPAKSTLDESVIFSTPGLAKGAIDGIKVPFGETNSYRGRFIPFYGMNTDVEWYNNSQSVTAQSDLCTYDARIDNIQMNTPDNAWASMYGGIERANIAIRGLRQYGNPSPGTEMGELLGEALTLRAIYYADLMKAWGDVPYRFEPIGNQTIYLPKTNRDVIYKQLIADLGEASALVAWPNGSSGTTTVERINKAFVKGLRARLALVASGYQQYPDGIRKSNDPDLSVDKMYALALSEARSVIQSGTAQLNSTFEGFWRNVNQDYITAGGESLWEIPFAEGRGRVLFSFAVKNQSPNQFQSNGSGPGGSAGPLPTVFYDFDEKDTRRDVTCVPYRWGTAVNGIAKQELVALNTWYFGKYRYEWMKRRVTAASDDGVNKVYMRYAEVLLIAAETANELEGPAAAAPYLKQIRERAFAPADRAVKVDAYVNALSSKEAMFDAIVKEHKFEFTGEMERKQALIRWNILKTKLDETKVKMVNLRDRANEYADVPGTLYYRYVKDVANESKYGGQDNTTILQIYGLNRGESTNPGADYSSFTWNNLNDAKINSVYKAGVNPDNRQFWPIWLNFISSSSGQLVNDYGYPNQ</sequence>
<keyword evidence="4" id="KW-0472">Membrane</keyword>
<proteinExistence type="inferred from homology"/>
<evidence type="ECO:0000313" key="9">
    <source>
        <dbReference type="Proteomes" id="UP000655016"/>
    </source>
</evidence>
<keyword evidence="5" id="KW-0998">Cell outer membrane</keyword>
<evidence type="ECO:0000256" key="1">
    <source>
        <dbReference type="ARBA" id="ARBA00004442"/>
    </source>
</evidence>
<evidence type="ECO:0000259" key="6">
    <source>
        <dbReference type="Pfam" id="PF07980"/>
    </source>
</evidence>
<dbReference type="SUPFAM" id="SSF48452">
    <property type="entry name" value="TPR-like"/>
    <property type="match status" value="1"/>
</dbReference>
<dbReference type="Gene3D" id="1.25.40.390">
    <property type="match status" value="1"/>
</dbReference>
<evidence type="ECO:0000259" key="7">
    <source>
        <dbReference type="Pfam" id="PF14322"/>
    </source>
</evidence>
<organism evidence="8 9">
    <name type="scientific">Flavobacterium limi</name>
    <dbReference type="NCBI Taxonomy" id="2045105"/>
    <lineage>
        <taxon>Bacteria</taxon>
        <taxon>Pseudomonadati</taxon>
        <taxon>Bacteroidota</taxon>
        <taxon>Flavobacteriia</taxon>
        <taxon>Flavobacteriales</taxon>
        <taxon>Flavobacteriaceae</taxon>
        <taxon>Flavobacterium</taxon>
    </lineage>
</organism>
<comment type="caution">
    <text evidence="8">The sequence shown here is derived from an EMBL/GenBank/DDBJ whole genome shotgun (WGS) entry which is preliminary data.</text>
</comment>
<feature type="domain" description="SusD-like N-terminal" evidence="7">
    <location>
        <begin position="92"/>
        <end position="236"/>
    </location>
</feature>
<comment type="subcellular location">
    <subcellularLocation>
        <location evidence="1">Cell outer membrane</location>
    </subcellularLocation>
</comment>
<keyword evidence="9" id="KW-1185">Reference proteome</keyword>
<feature type="domain" description="RagB/SusD" evidence="6">
    <location>
        <begin position="392"/>
        <end position="619"/>
    </location>
</feature>
<evidence type="ECO:0000256" key="4">
    <source>
        <dbReference type="ARBA" id="ARBA00023136"/>
    </source>
</evidence>
<evidence type="ECO:0000313" key="8">
    <source>
        <dbReference type="EMBL" id="GGF09295.1"/>
    </source>
</evidence>
<gene>
    <name evidence="8" type="ORF">GCM10011518_18090</name>
</gene>
<dbReference type="InterPro" id="IPR012944">
    <property type="entry name" value="SusD_RagB_dom"/>
</dbReference>
<dbReference type="Pfam" id="PF07980">
    <property type="entry name" value="SusD_RagB"/>
    <property type="match status" value="1"/>
</dbReference>
<name>A0ABQ1U4D4_9FLAO</name>
<evidence type="ECO:0000256" key="3">
    <source>
        <dbReference type="ARBA" id="ARBA00022729"/>
    </source>
</evidence>
<keyword evidence="3" id="KW-0732">Signal</keyword>
<accession>A0ABQ1U4D4</accession>